<name>A0A3E2BJJ4_9BACT</name>
<accession>A0A3E2BJJ4</accession>
<evidence type="ECO:0000313" key="2">
    <source>
        <dbReference type="Proteomes" id="UP000257323"/>
    </source>
</evidence>
<dbReference type="EMBL" id="QUAH01000017">
    <property type="protein sequence ID" value="RFT14900.1"/>
    <property type="molecule type" value="Genomic_DNA"/>
</dbReference>
<evidence type="ECO:0000313" key="1">
    <source>
        <dbReference type="EMBL" id="RFT14900.1"/>
    </source>
</evidence>
<dbReference type="AlphaFoldDB" id="A0A3E2BJJ4"/>
<dbReference type="Proteomes" id="UP000257323">
    <property type="component" value="Unassembled WGS sequence"/>
</dbReference>
<gene>
    <name evidence="1" type="ORF">OP8BY_1498</name>
</gene>
<reference evidence="1 2" key="1">
    <citation type="submission" date="2018-08" db="EMBL/GenBank/DDBJ databases">
        <title>Genome analysis of the thermophilic bacterium of the candidate phylum Aminicenantes from deep subsurface aquifer revealed its physiology and ecological role.</title>
        <authorList>
            <person name="Kadnikov V.V."/>
            <person name="Mardanov A.V."/>
            <person name="Beletsky A.V."/>
            <person name="Karnachuk O.V."/>
            <person name="Ravin N.V."/>
        </authorList>
    </citation>
    <scope>NUCLEOTIDE SEQUENCE [LARGE SCALE GENOMIC DNA]</scope>
    <source>
        <strain evidence="1">BY38</strain>
    </source>
</reference>
<proteinExistence type="predicted"/>
<organism evidence="1 2">
    <name type="scientific">Candidatus Saccharicenans subterraneus</name>
    <dbReference type="NCBI Taxonomy" id="2508984"/>
    <lineage>
        <taxon>Bacteria</taxon>
        <taxon>Candidatus Aminicenantota</taxon>
        <taxon>Candidatus Aminicenantia</taxon>
        <taxon>Candidatus Aminicenantales</taxon>
        <taxon>Candidatus Saccharicenantaceae</taxon>
        <taxon>Candidatus Saccharicenans</taxon>
    </lineage>
</organism>
<evidence type="ECO:0008006" key="3">
    <source>
        <dbReference type="Google" id="ProtNLM"/>
    </source>
</evidence>
<comment type="caution">
    <text evidence="1">The sequence shown here is derived from an EMBL/GenBank/DDBJ whole genome shotgun (WGS) entry which is preliminary data.</text>
</comment>
<sequence>MIEKPRWPDKLRAKFVFKEKEAAAMNARKVTITGSDQPDSSQATVREFSLTLPMTVSGLDIRGQEFQENSVLSTISSEQASFLLRTRVERKTVLKLVISLPPKLADGQPLALVIKGRVRTSEPVPGEPELRRVVLELDSRYFIGSGEA</sequence>
<protein>
    <recommendedName>
        <fullName evidence="3">PilZ domain-containing protein</fullName>
    </recommendedName>
</protein>